<evidence type="ECO:0000256" key="1">
    <source>
        <dbReference type="ARBA" id="ARBA00007749"/>
    </source>
</evidence>
<dbReference type="CDD" id="cd07720">
    <property type="entry name" value="OPHC2-like_MBL-fold"/>
    <property type="match status" value="1"/>
</dbReference>
<evidence type="ECO:0000259" key="5">
    <source>
        <dbReference type="SMART" id="SM00849"/>
    </source>
</evidence>
<accession>A0ABN7M6K2</accession>
<evidence type="ECO:0000313" key="6">
    <source>
        <dbReference type="EMBL" id="CAE6788380.1"/>
    </source>
</evidence>
<keyword evidence="4" id="KW-0862">Zinc</keyword>
<dbReference type="Gene3D" id="3.60.15.10">
    <property type="entry name" value="Ribonuclease Z/Hydroxyacylglutathione hydrolase-like"/>
    <property type="match status" value="1"/>
</dbReference>
<name>A0ABN7M6K2_9BURK</name>
<reference evidence="6 7" key="1">
    <citation type="submission" date="2021-02" db="EMBL/GenBank/DDBJ databases">
        <authorList>
            <person name="Vanwijnsberghe S."/>
        </authorList>
    </citation>
    <scope>NUCLEOTIDE SEQUENCE [LARGE SCALE GENOMIC DNA]</scope>
    <source>
        <strain evidence="6 7">R-69776</strain>
    </source>
</reference>
<protein>
    <recommendedName>
        <fullName evidence="5">Metallo-beta-lactamase domain-containing protein</fullName>
    </recommendedName>
</protein>
<keyword evidence="7" id="KW-1185">Reference proteome</keyword>
<evidence type="ECO:0000313" key="7">
    <source>
        <dbReference type="Proteomes" id="UP000673821"/>
    </source>
</evidence>
<comment type="similarity">
    <text evidence="1">Belongs to the metallo-beta-lactamase superfamily.</text>
</comment>
<dbReference type="SMART" id="SM00849">
    <property type="entry name" value="Lactamase_B"/>
    <property type="match status" value="1"/>
</dbReference>
<gene>
    <name evidence="6" type="ORF">R69776_04637</name>
</gene>
<keyword evidence="3" id="KW-0378">Hydrolase</keyword>
<dbReference type="Proteomes" id="UP000673821">
    <property type="component" value="Unassembled WGS sequence"/>
</dbReference>
<feature type="domain" description="Metallo-beta-lactamase" evidence="5">
    <location>
        <begin position="117"/>
        <end position="302"/>
    </location>
</feature>
<keyword evidence="2" id="KW-0479">Metal-binding</keyword>
<evidence type="ECO:0000256" key="2">
    <source>
        <dbReference type="ARBA" id="ARBA00022723"/>
    </source>
</evidence>
<organism evidence="6 7">
    <name type="scientific">Paraburkholderia nemoris</name>
    <dbReference type="NCBI Taxonomy" id="2793076"/>
    <lineage>
        <taxon>Bacteria</taxon>
        <taxon>Pseudomonadati</taxon>
        <taxon>Pseudomonadota</taxon>
        <taxon>Betaproteobacteria</taxon>
        <taxon>Burkholderiales</taxon>
        <taxon>Burkholderiaceae</taxon>
        <taxon>Paraburkholderia</taxon>
    </lineage>
</organism>
<dbReference type="PANTHER" id="PTHR42978:SF6">
    <property type="entry name" value="QUORUM-QUENCHING LACTONASE YTNP-RELATED"/>
    <property type="match status" value="1"/>
</dbReference>
<dbReference type="InterPro" id="IPR001279">
    <property type="entry name" value="Metallo-B-lactamas"/>
</dbReference>
<comment type="caution">
    <text evidence="6">The sequence shown here is derived from an EMBL/GenBank/DDBJ whole genome shotgun (WGS) entry which is preliminary data.</text>
</comment>
<evidence type="ECO:0000256" key="3">
    <source>
        <dbReference type="ARBA" id="ARBA00022801"/>
    </source>
</evidence>
<proteinExistence type="inferred from homology"/>
<dbReference type="EMBL" id="CAJNBH010000014">
    <property type="protein sequence ID" value="CAE6788380.1"/>
    <property type="molecule type" value="Genomic_DNA"/>
</dbReference>
<evidence type="ECO:0000256" key="4">
    <source>
        <dbReference type="ARBA" id="ARBA00022833"/>
    </source>
</evidence>
<dbReference type="SUPFAM" id="SSF56281">
    <property type="entry name" value="Metallo-hydrolase/oxidoreductase"/>
    <property type="match status" value="1"/>
</dbReference>
<dbReference type="InterPro" id="IPR051013">
    <property type="entry name" value="MBL_superfamily_lactonases"/>
</dbReference>
<dbReference type="PANTHER" id="PTHR42978">
    <property type="entry name" value="QUORUM-QUENCHING LACTONASE YTNP-RELATED-RELATED"/>
    <property type="match status" value="1"/>
</dbReference>
<dbReference type="InterPro" id="IPR036866">
    <property type="entry name" value="RibonucZ/Hydroxyglut_hydro"/>
</dbReference>
<dbReference type="Pfam" id="PF00753">
    <property type="entry name" value="Lactamase_B"/>
    <property type="match status" value="1"/>
</dbReference>
<sequence length="324" mass="34960">MNKHGCAAAPNRGRSSVSRTKYLAIRVSRRGILRLTMAALTAVVLPTSFAAQLSHDGIKLSAKGKNYASYDFGDVKIVALRDGYVDMPPTRLRQTTGGSFGALPADVLLVNGQLRLSVNAFLVIDNRRSVLIDTGASNAWHSSMGALLDGLREAGIDRNSISRVALTHTHEDHANGLIAPDGTVAFPKAESIFVPKEEVSQISGRLAKLRDRVIPVGDNFMVSDRITAIRATGHSPGHTAYEVKSSAGTLLVWGDIIHVPSIQFGRPEITWEFDDNQPEARGARMAILERAAQPNTFVAGAHLDFPGIGRVTKRGNDFDFQGVD</sequence>